<evidence type="ECO:0000256" key="5">
    <source>
        <dbReference type="ARBA" id="ARBA00023136"/>
    </source>
</evidence>
<dbReference type="AlphaFoldDB" id="A0A3P7L312"/>
<name>A0A3P7L312_DIBLA</name>
<gene>
    <name evidence="8" type="ORF">DILT_LOCUS6935</name>
</gene>
<dbReference type="Pfam" id="PF00375">
    <property type="entry name" value="SDF"/>
    <property type="match status" value="1"/>
</dbReference>
<keyword evidence="3 6" id="KW-0812">Transmembrane</keyword>
<evidence type="ECO:0000313" key="8">
    <source>
        <dbReference type="EMBL" id="VDN11104.1"/>
    </source>
</evidence>
<dbReference type="Gene3D" id="1.10.3860.10">
    <property type="entry name" value="Sodium:dicarboxylate symporter"/>
    <property type="match status" value="1"/>
</dbReference>
<keyword evidence="9" id="KW-1185">Reference proteome</keyword>
<feature type="region of interest" description="Disordered" evidence="7">
    <location>
        <begin position="68"/>
        <end position="92"/>
    </location>
</feature>
<dbReference type="OrthoDB" id="5877963at2759"/>
<dbReference type="EMBL" id="UYRU01050699">
    <property type="protein sequence ID" value="VDN11104.1"/>
    <property type="molecule type" value="Genomic_DNA"/>
</dbReference>
<comment type="caution">
    <text evidence="6">Lacks conserved residue(s) required for the propagation of feature annotation.</text>
</comment>
<comment type="similarity">
    <text evidence="6">Belongs to the dicarboxylate/amino acid:cation symporter (DAACS) (TC 2.A.23) family.</text>
</comment>
<evidence type="ECO:0000256" key="6">
    <source>
        <dbReference type="RuleBase" id="RU361216"/>
    </source>
</evidence>
<sequence>MAIAIPHIPSSSIVIMLTILTSVGVPVENVSLLYATEWLLDRVRTGMSTISTFYLIVFTHWVTLKSVAGEDDDEEESEDAYDKAMSELSSKA</sequence>
<feature type="transmembrane region" description="Helical" evidence="6">
    <location>
        <begin position="12"/>
        <end position="34"/>
    </location>
</feature>
<evidence type="ECO:0000256" key="3">
    <source>
        <dbReference type="ARBA" id="ARBA00022692"/>
    </source>
</evidence>
<keyword evidence="4 6" id="KW-1133">Transmembrane helix</keyword>
<comment type="subcellular location">
    <subcellularLocation>
        <location evidence="1 6">Membrane</location>
        <topology evidence="1 6">Multi-pass membrane protein</topology>
    </subcellularLocation>
</comment>
<reference evidence="8 9" key="1">
    <citation type="submission" date="2018-11" db="EMBL/GenBank/DDBJ databases">
        <authorList>
            <consortium name="Pathogen Informatics"/>
        </authorList>
    </citation>
    <scope>NUCLEOTIDE SEQUENCE [LARGE SCALE GENOMIC DNA]</scope>
</reference>
<dbReference type="InterPro" id="IPR050746">
    <property type="entry name" value="DAACS"/>
</dbReference>
<keyword evidence="6" id="KW-0769">Symport</keyword>
<protein>
    <recommendedName>
        <fullName evidence="6">Amino acid transporter</fullName>
    </recommendedName>
</protein>
<evidence type="ECO:0000256" key="4">
    <source>
        <dbReference type="ARBA" id="ARBA00022989"/>
    </source>
</evidence>
<feature type="transmembrane region" description="Helical" evidence="6">
    <location>
        <begin position="46"/>
        <end position="64"/>
    </location>
</feature>
<feature type="compositionally biased region" description="Acidic residues" evidence="7">
    <location>
        <begin position="69"/>
        <end position="79"/>
    </location>
</feature>
<dbReference type="GO" id="GO:0015175">
    <property type="term" value="F:neutral L-amino acid transmembrane transporter activity"/>
    <property type="evidence" value="ECO:0007669"/>
    <property type="project" value="TreeGrafter"/>
</dbReference>
<accession>A0A3P7L312</accession>
<evidence type="ECO:0000256" key="7">
    <source>
        <dbReference type="SAM" id="MobiDB-lite"/>
    </source>
</evidence>
<dbReference type="GO" id="GO:0005886">
    <property type="term" value="C:plasma membrane"/>
    <property type="evidence" value="ECO:0007669"/>
    <property type="project" value="TreeGrafter"/>
</dbReference>
<keyword evidence="5 6" id="KW-0472">Membrane</keyword>
<dbReference type="InterPro" id="IPR036458">
    <property type="entry name" value="Na:dicarbo_symporter_sf"/>
</dbReference>
<dbReference type="Proteomes" id="UP000281553">
    <property type="component" value="Unassembled WGS sequence"/>
</dbReference>
<dbReference type="PANTHER" id="PTHR11958:SF63">
    <property type="entry name" value="AMINO ACID TRANSPORTER"/>
    <property type="match status" value="1"/>
</dbReference>
<evidence type="ECO:0000256" key="1">
    <source>
        <dbReference type="ARBA" id="ARBA00004141"/>
    </source>
</evidence>
<organism evidence="8 9">
    <name type="scientific">Dibothriocephalus latus</name>
    <name type="common">Fish tapeworm</name>
    <name type="synonym">Diphyllobothrium latum</name>
    <dbReference type="NCBI Taxonomy" id="60516"/>
    <lineage>
        <taxon>Eukaryota</taxon>
        <taxon>Metazoa</taxon>
        <taxon>Spiralia</taxon>
        <taxon>Lophotrochozoa</taxon>
        <taxon>Platyhelminthes</taxon>
        <taxon>Cestoda</taxon>
        <taxon>Eucestoda</taxon>
        <taxon>Diphyllobothriidea</taxon>
        <taxon>Diphyllobothriidae</taxon>
        <taxon>Dibothriocephalus</taxon>
    </lineage>
</organism>
<keyword evidence="2 6" id="KW-0813">Transport</keyword>
<dbReference type="PANTHER" id="PTHR11958">
    <property type="entry name" value="SODIUM/DICARBOXYLATE SYMPORTER-RELATED"/>
    <property type="match status" value="1"/>
</dbReference>
<dbReference type="SUPFAM" id="SSF118215">
    <property type="entry name" value="Proton glutamate symport protein"/>
    <property type="match status" value="1"/>
</dbReference>
<evidence type="ECO:0000256" key="2">
    <source>
        <dbReference type="ARBA" id="ARBA00022448"/>
    </source>
</evidence>
<proteinExistence type="inferred from homology"/>
<evidence type="ECO:0000313" key="9">
    <source>
        <dbReference type="Proteomes" id="UP000281553"/>
    </source>
</evidence>
<dbReference type="GO" id="GO:0015501">
    <property type="term" value="F:glutamate:sodium symporter activity"/>
    <property type="evidence" value="ECO:0007669"/>
    <property type="project" value="TreeGrafter"/>
</dbReference>
<dbReference type="GO" id="GO:0005313">
    <property type="term" value="F:L-glutamate transmembrane transporter activity"/>
    <property type="evidence" value="ECO:0007669"/>
    <property type="project" value="TreeGrafter"/>
</dbReference>
<dbReference type="InterPro" id="IPR001991">
    <property type="entry name" value="Na-dicarboxylate_symporter"/>
</dbReference>